<dbReference type="Proteomes" id="UP000236291">
    <property type="component" value="Unassembled WGS sequence"/>
</dbReference>
<dbReference type="AlphaFoldDB" id="A0A2K3KX33"/>
<accession>A0A2K3KX33</accession>
<reference evidence="1 2" key="1">
    <citation type="journal article" date="2014" name="Am. J. Bot.">
        <title>Genome assembly and annotation for red clover (Trifolium pratense; Fabaceae).</title>
        <authorList>
            <person name="Istvanek J."/>
            <person name="Jaros M."/>
            <person name="Krenek A."/>
            <person name="Repkova J."/>
        </authorList>
    </citation>
    <scope>NUCLEOTIDE SEQUENCE [LARGE SCALE GENOMIC DNA]</scope>
    <source>
        <strain evidence="2">cv. Tatra</strain>
        <tissue evidence="1">Young leaves</tissue>
    </source>
</reference>
<sequence>ELGVQGEEEDEVYVERLRINELKDKEASRLREQSNQVQL</sequence>
<dbReference type="EMBL" id="ASHM01116608">
    <property type="protein sequence ID" value="PNX70845.1"/>
    <property type="molecule type" value="Genomic_DNA"/>
</dbReference>
<comment type="caution">
    <text evidence="1">The sequence shown here is derived from an EMBL/GenBank/DDBJ whole genome shotgun (WGS) entry which is preliminary data.</text>
</comment>
<evidence type="ECO:0000313" key="1">
    <source>
        <dbReference type="EMBL" id="PNX70845.1"/>
    </source>
</evidence>
<feature type="non-terminal residue" evidence="1">
    <location>
        <position position="1"/>
    </location>
</feature>
<name>A0A2K3KX33_TRIPR</name>
<protein>
    <submittedName>
        <fullName evidence="1">Uncharacterized protein</fullName>
    </submittedName>
</protein>
<gene>
    <name evidence="1" type="ORF">L195_g057801</name>
</gene>
<evidence type="ECO:0000313" key="2">
    <source>
        <dbReference type="Proteomes" id="UP000236291"/>
    </source>
</evidence>
<organism evidence="1 2">
    <name type="scientific">Trifolium pratense</name>
    <name type="common">Red clover</name>
    <dbReference type="NCBI Taxonomy" id="57577"/>
    <lineage>
        <taxon>Eukaryota</taxon>
        <taxon>Viridiplantae</taxon>
        <taxon>Streptophyta</taxon>
        <taxon>Embryophyta</taxon>
        <taxon>Tracheophyta</taxon>
        <taxon>Spermatophyta</taxon>
        <taxon>Magnoliopsida</taxon>
        <taxon>eudicotyledons</taxon>
        <taxon>Gunneridae</taxon>
        <taxon>Pentapetalae</taxon>
        <taxon>rosids</taxon>
        <taxon>fabids</taxon>
        <taxon>Fabales</taxon>
        <taxon>Fabaceae</taxon>
        <taxon>Papilionoideae</taxon>
        <taxon>50 kb inversion clade</taxon>
        <taxon>NPAAA clade</taxon>
        <taxon>Hologalegina</taxon>
        <taxon>IRL clade</taxon>
        <taxon>Trifolieae</taxon>
        <taxon>Trifolium</taxon>
    </lineage>
</organism>
<reference evidence="1 2" key="2">
    <citation type="journal article" date="2017" name="Front. Plant Sci.">
        <title>Gene Classification and Mining of Molecular Markers Useful in Red Clover (Trifolium pratense) Breeding.</title>
        <authorList>
            <person name="Istvanek J."/>
            <person name="Dluhosova J."/>
            <person name="Dluhos P."/>
            <person name="Patkova L."/>
            <person name="Nedelnik J."/>
            <person name="Repkova J."/>
        </authorList>
    </citation>
    <scope>NUCLEOTIDE SEQUENCE [LARGE SCALE GENOMIC DNA]</scope>
    <source>
        <strain evidence="2">cv. Tatra</strain>
        <tissue evidence="1">Young leaves</tissue>
    </source>
</reference>
<proteinExistence type="predicted"/>